<gene>
    <name evidence="1" type="ORF">JJN12_05130</name>
</gene>
<evidence type="ECO:0000313" key="1">
    <source>
        <dbReference type="EMBL" id="MBK5897171.1"/>
    </source>
</evidence>
<organism evidence="1 2">
    <name type="scientific">Catonella massiliensis</name>
    <dbReference type="NCBI Taxonomy" id="2799636"/>
    <lineage>
        <taxon>Bacteria</taxon>
        <taxon>Bacillati</taxon>
        <taxon>Bacillota</taxon>
        <taxon>Clostridia</taxon>
        <taxon>Lachnospirales</taxon>
        <taxon>Lachnospiraceae</taxon>
        <taxon>Catonella</taxon>
    </lineage>
</organism>
<dbReference type="Proteomes" id="UP000604730">
    <property type="component" value="Unassembled WGS sequence"/>
</dbReference>
<reference evidence="1 2" key="1">
    <citation type="submission" date="2021-01" db="EMBL/GenBank/DDBJ databases">
        <title>Isolation and description of Catonella massiliensis sp. nov., a novel Catonella species, isolated from a stable periodontitis subject.</title>
        <authorList>
            <person name="Antezack A."/>
            <person name="Boxberger M."/>
            <person name="La Scola B."/>
            <person name="Monnet-Corti V."/>
        </authorList>
    </citation>
    <scope>NUCLEOTIDE SEQUENCE [LARGE SCALE GENOMIC DNA]</scope>
    <source>
        <strain evidence="1 2">Marseille-Q4567</strain>
    </source>
</reference>
<proteinExistence type="predicted"/>
<comment type="caution">
    <text evidence="1">The sequence shown here is derived from an EMBL/GenBank/DDBJ whole genome shotgun (WGS) entry which is preliminary data.</text>
</comment>
<protein>
    <submittedName>
        <fullName evidence="1">Type II toxin-antitoxin system RelE/ParE family toxin</fullName>
    </submittedName>
</protein>
<dbReference type="Pfam" id="PF05973">
    <property type="entry name" value="Gp49"/>
    <property type="match status" value="1"/>
</dbReference>
<sequence>MNNFIVEFYEKENSEIPVEEFLLKLDCKMRAKMVGIISILQEKGNMLREPYSKHLEDGIFELRGKVGSDISRVLYFFYYNGKIIMTNGFIKKTNKTPKSEINKAKAYRKDYLERMKINEKI</sequence>
<accession>A0ABS1IZ59</accession>
<name>A0ABS1IZ59_9FIRM</name>
<evidence type="ECO:0000313" key="2">
    <source>
        <dbReference type="Proteomes" id="UP000604730"/>
    </source>
</evidence>
<dbReference type="InterPro" id="IPR009241">
    <property type="entry name" value="HigB-like"/>
</dbReference>
<dbReference type="EMBL" id="JAEPRJ010000001">
    <property type="protein sequence ID" value="MBK5897171.1"/>
    <property type="molecule type" value="Genomic_DNA"/>
</dbReference>
<keyword evidence="2" id="KW-1185">Reference proteome</keyword>
<dbReference type="RefSeq" id="WP_208428675.1">
    <property type="nucleotide sequence ID" value="NZ_JAEPRJ010000001.1"/>
</dbReference>